<dbReference type="InterPro" id="IPR036397">
    <property type="entry name" value="RNaseH_sf"/>
</dbReference>
<reference evidence="9" key="1">
    <citation type="submission" date="2021-02" db="EMBL/GenBank/DDBJ databases">
        <authorList>
            <person name="Nowell W R."/>
        </authorList>
    </citation>
    <scope>NUCLEOTIDE SEQUENCE</scope>
</reference>
<evidence type="ECO:0000256" key="7">
    <source>
        <dbReference type="ARBA" id="ARBA00022801"/>
    </source>
</evidence>
<dbReference type="GO" id="GO:0046872">
    <property type="term" value="F:metal ion binding"/>
    <property type="evidence" value="ECO:0007669"/>
    <property type="project" value="UniProtKB-KW"/>
</dbReference>
<evidence type="ECO:0000256" key="1">
    <source>
        <dbReference type="ARBA" id="ARBA00000077"/>
    </source>
</evidence>
<dbReference type="EMBL" id="CAJOBA010004955">
    <property type="protein sequence ID" value="CAF3728730.1"/>
    <property type="molecule type" value="Genomic_DNA"/>
</dbReference>
<sequence>MWRQHGSRRIFEWCFETTKSKFHGAFAKTIGNSVINELCTKSKTTKISVSSLAVNSSTGNEQSFTTVYTDGCCLSNGQKESRAGYGVYWEDNHPWNVSEHLDGPPTNNRAELMGSITAMEIALLNGISDLEIKTDSQYTIDAATKYIQNWKKQNWIKKLDSTPVLNKDLMEKLDNLQQQLNVKWTYVKGHSNDRGNDAADKLAKAGATKV</sequence>
<evidence type="ECO:0000313" key="10">
    <source>
        <dbReference type="EMBL" id="CAF3728730.1"/>
    </source>
</evidence>
<dbReference type="Gene3D" id="3.30.420.10">
    <property type="entry name" value="Ribonuclease H-like superfamily/Ribonuclease H"/>
    <property type="match status" value="1"/>
</dbReference>
<dbReference type="GO" id="GO:0043137">
    <property type="term" value="P:DNA replication, removal of RNA primer"/>
    <property type="evidence" value="ECO:0007669"/>
    <property type="project" value="TreeGrafter"/>
</dbReference>
<evidence type="ECO:0000259" key="8">
    <source>
        <dbReference type="PROSITE" id="PS50879"/>
    </source>
</evidence>
<proteinExistence type="inferred from homology"/>
<dbReference type="SUPFAM" id="SSF53098">
    <property type="entry name" value="Ribonuclease H-like"/>
    <property type="match status" value="1"/>
</dbReference>
<dbReference type="GO" id="GO:0003676">
    <property type="term" value="F:nucleic acid binding"/>
    <property type="evidence" value="ECO:0007669"/>
    <property type="project" value="InterPro"/>
</dbReference>
<dbReference type="Pfam" id="PF00075">
    <property type="entry name" value="RNase_H"/>
    <property type="match status" value="1"/>
</dbReference>
<organism evidence="9 11">
    <name type="scientific">Didymodactylos carnosus</name>
    <dbReference type="NCBI Taxonomy" id="1234261"/>
    <lineage>
        <taxon>Eukaryota</taxon>
        <taxon>Metazoa</taxon>
        <taxon>Spiralia</taxon>
        <taxon>Gnathifera</taxon>
        <taxon>Rotifera</taxon>
        <taxon>Eurotatoria</taxon>
        <taxon>Bdelloidea</taxon>
        <taxon>Philodinida</taxon>
        <taxon>Philodinidae</taxon>
        <taxon>Didymodactylos</taxon>
    </lineage>
</organism>
<dbReference type="CDD" id="cd09280">
    <property type="entry name" value="RNase_HI_eukaryote_like"/>
    <property type="match status" value="1"/>
</dbReference>
<dbReference type="PROSITE" id="PS50879">
    <property type="entry name" value="RNASE_H_1"/>
    <property type="match status" value="1"/>
</dbReference>
<dbReference type="AlphaFoldDB" id="A0A8S2DGK1"/>
<dbReference type="GO" id="GO:0004523">
    <property type="term" value="F:RNA-DNA hybrid ribonuclease activity"/>
    <property type="evidence" value="ECO:0007669"/>
    <property type="project" value="UniProtKB-EC"/>
</dbReference>
<protein>
    <recommendedName>
        <fullName evidence="3">ribonuclease H</fullName>
        <ecNumber evidence="3">3.1.26.4</ecNumber>
    </recommendedName>
</protein>
<gene>
    <name evidence="9" type="ORF">OVA965_LOCUS12356</name>
    <name evidence="10" type="ORF">TMI583_LOCUS12360</name>
</gene>
<keyword evidence="5" id="KW-0479">Metal-binding</keyword>
<comment type="catalytic activity">
    <reaction evidence="1">
        <text>Endonucleolytic cleavage to 5'-phosphomonoester.</text>
        <dbReference type="EC" id="3.1.26.4"/>
    </reaction>
</comment>
<feature type="domain" description="RNase H type-1" evidence="8">
    <location>
        <begin position="61"/>
        <end position="208"/>
    </location>
</feature>
<keyword evidence="4" id="KW-0540">Nuclease</keyword>
<dbReference type="Proteomes" id="UP000677228">
    <property type="component" value="Unassembled WGS sequence"/>
</dbReference>
<comment type="caution">
    <text evidence="9">The sequence shown here is derived from an EMBL/GenBank/DDBJ whole genome shotgun (WGS) entry which is preliminary data.</text>
</comment>
<dbReference type="InterPro" id="IPR050092">
    <property type="entry name" value="RNase_H"/>
</dbReference>
<evidence type="ECO:0000256" key="4">
    <source>
        <dbReference type="ARBA" id="ARBA00022722"/>
    </source>
</evidence>
<comment type="similarity">
    <text evidence="2">Belongs to the RNase H family.</text>
</comment>
<dbReference type="EC" id="3.1.26.4" evidence="3"/>
<accession>A0A8S2DGK1</accession>
<keyword evidence="6" id="KW-0255">Endonuclease</keyword>
<dbReference type="PANTHER" id="PTHR10642:SF26">
    <property type="entry name" value="RIBONUCLEASE H1"/>
    <property type="match status" value="1"/>
</dbReference>
<dbReference type="EMBL" id="CAJNOK010004950">
    <property type="protein sequence ID" value="CAF0955380.1"/>
    <property type="molecule type" value="Genomic_DNA"/>
</dbReference>
<evidence type="ECO:0000256" key="3">
    <source>
        <dbReference type="ARBA" id="ARBA00012180"/>
    </source>
</evidence>
<dbReference type="PANTHER" id="PTHR10642">
    <property type="entry name" value="RIBONUCLEASE H1"/>
    <property type="match status" value="1"/>
</dbReference>
<dbReference type="InterPro" id="IPR002156">
    <property type="entry name" value="RNaseH_domain"/>
</dbReference>
<evidence type="ECO:0000256" key="5">
    <source>
        <dbReference type="ARBA" id="ARBA00022723"/>
    </source>
</evidence>
<evidence type="ECO:0000313" key="11">
    <source>
        <dbReference type="Proteomes" id="UP000677228"/>
    </source>
</evidence>
<keyword evidence="7" id="KW-0378">Hydrolase</keyword>
<evidence type="ECO:0000256" key="2">
    <source>
        <dbReference type="ARBA" id="ARBA00005300"/>
    </source>
</evidence>
<evidence type="ECO:0000313" key="9">
    <source>
        <dbReference type="EMBL" id="CAF0955380.1"/>
    </source>
</evidence>
<dbReference type="InterPro" id="IPR012337">
    <property type="entry name" value="RNaseH-like_sf"/>
</dbReference>
<evidence type="ECO:0000256" key="6">
    <source>
        <dbReference type="ARBA" id="ARBA00022759"/>
    </source>
</evidence>
<name>A0A8S2DGK1_9BILA</name>
<dbReference type="FunFam" id="3.30.420.10:FF:000115">
    <property type="entry name" value="Ribonuclease H"/>
    <property type="match status" value="1"/>
</dbReference>
<dbReference type="Proteomes" id="UP000682733">
    <property type="component" value="Unassembled WGS sequence"/>
</dbReference>